<dbReference type="PRINTS" id="PR00081">
    <property type="entry name" value="GDHRDH"/>
</dbReference>
<dbReference type="AlphaFoldDB" id="A0A9W6SS39"/>
<dbReference type="InterPro" id="IPR036291">
    <property type="entry name" value="NAD(P)-bd_dom_sf"/>
</dbReference>
<protein>
    <submittedName>
        <fullName evidence="3">Short-chain dehydrogenase</fullName>
    </submittedName>
</protein>
<sequence>MERPVFVITGASAGIGRAAAVALAPIGQVVLVGRDERRLHDALDAVRAAGGADAVAHRCDFADLGDVGELAVKLRELDRVDVLANNAGLLATSASTTVDGFETTMQVNHLAGFLLAHLLRDRLSGGRLITTTSAMHVQGRLDPPVFTTRDRFSRWRAYADSKQANVHFTREAARRWPDITPACFHPGAVRSRFGDENGLFRLVKKMPGFFVSPESGADTLVWLATTDDAVTRGGYYVRRRLRRPGGKAGDDALAKRLWDRGAETLAL</sequence>
<dbReference type="PRINTS" id="PR00080">
    <property type="entry name" value="SDRFAMILY"/>
</dbReference>
<proteinExistence type="inferred from homology"/>
<evidence type="ECO:0000313" key="4">
    <source>
        <dbReference type="Proteomes" id="UP001165079"/>
    </source>
</evidence>
<dbReference type="SUPFAM" id="SSF51735">
    <property type="entry name" value="NAD(P)-binding Rossmann-fold domains"/>
    <property type="match status" value="1"/>
</dbReference>
<dbReference type="Pfam" id="PF00106">
    <property type="entry name" value="adh_short"/>
    <property type="match status" value="1"/>
</dbReference>
<gene>
    <name evidence="3" type="ORF">Afil01_66910</name>
</gene>
<dbReference type="Gene3D" id="3.40.50.720">
    <property type="entry name" value="NAD(P)-binding Rossmann-like Domain"/>
    <property type="match status" value="1"/>
</dbReference>
<dbReference type="EMBL" id="BSTX01000008">
    <property type="protein sequence ID" value="GLZ81884.1"/>
    <property type="molecule type" value="Genomic_DNA"/>
</dbReference>
<dbReference type="PANTHER" id="PTHR43157:SF31">
    <property type="entry name" value="PHOSPHATIDYLINOSITOL-GLYCAN BIOSYNTHESIS CLASS F PROTEIN"/>
    <property type="match status" value="1"/>
</dbReference>
<dbReference type="PANTHER" id="PTHR43157">
    <property type="entry name" value="PHOSPHATIDYLINOSITOL-GLYCAN BIOSYNTHESIS CLASS F PROTEIN-RELATED"/>
    <property type="match status" value="1"/>
</dbReference>
<dbReference type="GO" id="GO:0016491">
    <property type="term" value="F:oxidoreductase activity"/>
    <property type="evidence" value="ECO:0007669"/>
    <property type="project" value="UniProtKB-KW"/>
</dbReference>
<accession>A0A9W6SS39</accession>
<organism evidence="3 4">
    <name type="scientific">Actinorhabdospora filicis</name>
    <dbReference type="NCBI Taxonomy" id="1785913"/>
    <lineage>
        <taxon>Bacteria</taxon>
        <taxon>Bacillati</taxon>
        <taxon>Actinomycetota</taxon>
        <taxon>Actinomycetes</taxon>
        <taxon>Micromonosporales</taxon>
        <taxon>Micromonosporaceae</taxon>
        <taxon>Actinorhabdospora</taxon>
    </lineage>
</organism>
<keyword evidence="4" id="KW-1185">Reference proteome</keyword>
<reference evidence="3" key="1">
    <citation type="submission" date="2023-03" db="EMBL/GenBank/DDBJ databases">
        <title>Actinorhabdospora filicis NBRC 111898.</title>
        <authorList>
            <person name="Ichikawa N."/>
            <person name="Sato H."/>
            <person name="Tonouchi N."/>
        </authorList>
    </citation>
    <scope>NUCLEOTIDE SEQUENCE</scope>
    <source>
        <strain evidence="3">NBRC 111898</strain>
    </source>
</reference>
<keyword evidence="1" id="KW-0560">Oxidoreductase</keyword>
<name>A0A9W6SS39_9ACTN</name>
<dbReference type="InterPro" id="IPR002347">
    <property type="entry name" value="SDR_fam"/>
</dbReference>
<comment type="caution">
    <text evidence="3">The sequence shown here is derived from an EMBL/GenBank/DDBJ whole genome shotgun (WGS) entry which is preliminary data.</text>
</comment>
<evidence type="ECO:0000256" key="1">
    <source>
        <dbReference type="ARBA" id="ARBA00023002"/>
    </source>
</evidence>
<dbReference type="RefSeq" id="WP_285667451.1">
    <property type="nucleotide sequence ID" value="NZ_BSTX01000008.1"/>
</dbReference>
<comment type="similarity">
    <text evidence="2">Belongs to the short-chain dehydrogenases/reductases (SDR) family.</text>
</comment>
<dbReference type="Proteomes" id="UP001165079">
    <property type="component" value="Unassembled WGS sequence"/>
</dbReference>
<evidence type="ECO:0000313" key="3">
    <source>
        <dbReference type="EMBL" id="GLZ81884.1"/>
    </source>
</evidence>
<evidence type="ECO:0000256" key="2">
    <source>
        <dbReference type="RuleBase" id="RU000363"/>
    </source>
</evidence>